<feature type="transmembrane region" description="Helical" evidence="7">
    <location>
        <begin position="265"/>
        <end position="287"/>
    </location>
</feature>
<dbReference type="GO" id="GO:0005789">
    <property type="term" value="C:endoplasmic reticulum membrane"/>
    <property type="evidence" value="ECO:0007669"/>
    <property type="project" value="TreeGrafter"/>
</dbReference>
<comment type="similarity">
    <text evidence="5">Belongs to the TMEM41 family.</text>
</comment>
<feature type="transmembrane region" description="Helical" evidence="7">
    <location>
        <begin position="232"/>
        <end position="253"/>
    </location>
</feature>
<dbReference type="GO" id="GO:0000045">
    <property type="term" value="P:autophagosome assembly"/>
    <property type="evidence" value="ECO:0007669"/>
    <property type="project" value="TreeGrafter"/>
</dbReference>
<feature type="transmembrane region" description="Helical" evidence="7">
    <location>
        <begin position="118"/>
        <end position="148"/>
    </location>
</feature>
<evidence type="ECO:0000256" key="1">
    <source>
        <dbReference type="ARBA" id="ARBA00004141"/>
    </source>
</evidence>
<dbReference type="EMBL" id="HBUF01216138">
    <property type="protein sequence ID" value="CAG6667280.1"/>
    <property type="molecule type" value="Transcribed_RNA"/>
</dbReference>
<feature type="transmembrane region" description="Helical" evidence="7">
    <location>
        <begin position="154"/>
        <end position="181"/>
    </location>
</feature>
<comment type="subcellular location">
    <subcellularLocation>
        <location evidence="1">Membrane</location>
        <topology evidence="1">Multi-pass membrane protein</topology>
    </subcellularLocation>
</comment>
<dbReference type="EMBL" id="HBUF01549709">
    <property type="protein sequence ID" value="CAG6758522.1"/>
    <property type="molecule type" value="Transcribed_RNA"/>
</dbReference>
<protein>
    <submittedName>
        <fullName evidence="9">Transmembrane protein 41B</fullName>
    </submittedName>
</protein>
<dbReference type="Pfam" id="PF09335">
    <property type="entry name" value="VTT_dom"/>
    <property type="match status" value="1"/>
</dbReference>
<dbReference type="PANTHER" id="PTHR43220:SF18">
    <property type="entry name" value="TRANSMEMBRANE PROTEIN 41B"/>
    <property type="match status" value="1"/>
</dbReference>
<evidence type="ECO:0000313" key="9">
    <source>
        <dbReference type="EMBL" id="CAG6758522.1"/>
    </source>
</evidence>
<evidence type="ECO:0000259" key="8">
    <source>
        <dbReference type="Pfam" id="PF09335"/>
    </source>
</evidence>
<organism evidence="9">
    <name type="scientific">Cacopsylla melanoneura</name>
    <dbReference type="NCBI Taxonomy" id="428564"/>
    <lineage>
        <taxon>Eukaryota</taxon>
        <taxon>Metazoa</taxon>
        <taxon>Ecdysozoa</taxon>
        <taxon>Arthropoda</taxon>
        <taxon>Hexapoda</taxon>
        <taxon>Insecta</taxon>
        <taxon>Pterygota</taxon>
        <taxon>Neoptera</taxon>
        <taxon>Paraneoptera</taxon>
        <taxon>Hemiptera</taxon>
        <taxon>Sternorrhyncha</taxon>
        <taxon>Psylloidea</taxon>
        <taxon>Psyllidae</taxon>
        <taxon>Psyllinae</taxon>
        <taxon>Cacopsylla</taxon>
    </lineage>
</organism>
<dbReference type="AlphaFoldDB" id="A0A8D9A3Y2"/>
<feature type="domain" description="VTT" evidence="8">
    <location>
        <begin position="134"/>
        <end position="254"/>
    </location>
</feature>
<feature type="region of interest" description="Disordered" evidence="6">
    <location>
        <begin position="1"/>
        <end position="37"/>
    </location>
</feature>
<sequence length="296" mass="32830">MCSSGTTNDNHHVPVGANTTSDTNGVPPPVMTATVEPLPSESTNRTAVVRNETSTLFSIVALISIFLLTSVMLVYIYFNFPTLNADEKKFIKLPWNITDAQNLGRVLEKHKDQHKVEVFVSLVFVYIFLQSFAIPGSIFLSILSGFLYPFPVALSLVCFCSATGASVCYLISFFLGRGLVYKFFPEQAAKYASLVLRHKHNLFSYILFLRVTPFLPNWFINIAAPVVDVPIMPFYFGTFIGVAPPSFVAIQAGKTLQQMSSTSGTWSWGSVALLAVFAVISLVPIFIKKRLREKFD</sequence>
<evidence type="ECO:0000256" key="5">
    <source>
        <dbReference type="ARBA" id="ARBA00025797"/>
    </source>
</evidence>
<dbReference type="InterPro" id="IPR032816">
    <property type="entry name" value="VTT_dom"/>
</dbReference>
<feature type="transmembrane region" description="Helical" evidence="7">
    <location>
        <begin position="202"/>
        <end position="220"/>
    </location>
</feature>
<keyword evidence="2 7" id="KW-0812">Transmembrane</keyword>
<dbReference type="InterPro" id="IPR045014">
    <property type="entry name" value="TM41A/B"/>
</dbReference>
<keyword evidence="4 7" id="KW-0472">Membrane</keyword>
<evidence type="ECO:0000256" key="2">
    <source>
        <dbReference type="ARBA" id="ARBA00022692"/>
    </source>
</evidence>
<accession>A0A8D9A3Y2</accession>
<dbReference type="PANTHER" id="PTHR43220">
    <property type="match status" value="1"/>
</dbReference>
<evidence type="ECO:0000256" key="3">
    <source>
        <dbReference type="ARBA" id="ARBA00022989"/>
    </source>
</evidence>
<dbReference type="EMBL" id="HBUF01357306">
    <property type="protein sequence ID" value="CAG6718326.1"/>
    <property type="molecule type" value="Transcribed_RNA"/>
</dbReference>
<evidence type="ECO:0000256" key="7">
    <source>
        <dbReference type="SAM" id="Phobius"/>
    </source>
</evidence>
<dbReference type="EMBL" id="HBUF01216139">
    <property type="protein sequence ID" value="CAG6667281.1"/>
    <property type="molecule type" value="Transcribed_RNA"/>
</dbReference>
<reference evidence="9" key="1">
    <citation type="submission" date="2021-05" db="EMBL/GenBank/DDBJ databases">
        <authorList>
            <person name="Alioto T."/>
            <person name="Alioto T."/>
            <person name="Gomez Garrido J."/>
        </authorList>
    </citation>
    <scope>NUCLEOTIDE SEQUENCE</scope>
</reference>
<evidence type="ECO:0000256" key="4">
    <source>
        <dbReference type="ARBA" id="ARBA00023136"/>
    </source>
</evidence>
<dbReference type="EMBL" id="HBUF01037722">
    <property type="protein sequence ID" value="CAG6617039.1"/>
    <property type="molecule type" value="Transcribed_RNA"/>
</dbReference>
<feature type="transmembrane region" description="Helical" evidence="7">
    <location>
        <begin position="56"/>
        <end position="78"/>
    </location>
</feature>
<evidence type="ECO:0000256" key="6">
    <source>
        <dbReference type="SAM" id="MobiDB-lite"/>
    </source>
</evidence>
<proteinExistence type="inferred from homology"/>
<name>A0A8D9A3Y2_9HEMI</name>
<dbReference type="EMBL" id="HBUF01357305">
    <property type="protein sequence ID" value="CAG6718325.1"/>
    <property type="molecule type" value="Transcribed_RNA"/>
</dbReference>
<keyword evidence="3 7" id="KW-1133">Transmembrane helix</keyword>